<dbReference type="InterPro" id="IPR036396">
    <property type="entry name" value="Cyt_P450_sf"/>
</dbReference>
<comment type="similarity">
    <text evidence="1 2">Belongs to the cytochrome P450 family.</text>
</comment>
<dbReference type="RefSeq" id="WP_409120067.1">
    <property type="nucleotide sequence ID" value="NZ_JBJVNI010000001.1"/>
</dbReference>
<dbReference type="EMBL" id="JBJVNI010000001">
    <property type="protein sequence ID" value="MFM9607277.1"/>
    <property type="molecule type" value="Genomic_DNA"/>
</dbReference>
<reference evidence="4 5" key="1">
    <citation type="submission" date="2024-12" db="EMBL/GenBank/DDBJ databases">
        <title>Forecasting of Potato common scab and diversities of Pathogenic streptomyces spp. in china.</title>
        <authorList>
            <person name="Handique U."/>
            <person name="Wu J."/>
        </authorList>
    </citation>
    <scope>NUCLEOTIDE SEQUENCE [LARGE SCALE GENOMIC DNA]</scope>
    <source>
        <strain evidence="4 5">ZRIMU1530</strain>
    </source>
</reference>
<keyword evidence="2 4" id="KW-0560">Oxidoreductase</keyword>
<keyword evidence="2" id="KW-0503">Monooxygenase</keyword>
<keyword evidence="2" id="KW-0349">Heme</keyword>
<dbReference type="EC" id="1.14.-.-" evidence="4"/>
<evidence type="ECO:0000313" key="4">
    <source>
        <dbReference type="EMBL" id="MFM9607277.1"/>
    </source>
</evidence>
<sequence length="404" mass="45334">MSLPGFPMDRATDRPLDPPPAYAELRESAPLTRARLWNGDTPWLVFRLADQQAILTDRRFSADATRPGFPQQSAATAVMSRQMKDNRPFAIMDGAEHEHHRRMLVREFTHRRMQRMRPRVEQITTSLLDGIARTGPPVDLVRAYALALPSLTICELLGVPYRDHAFFQEQTTLLATGDTDRERAFAANRELARYMGELVAEKERSPGDDIVSRLISGQLHPGHLGRERLMSTCLLLLNAGYETTANMLSLGTLALLQHPAQARELRDADSPELVENAVEELLRYLSITHLGRRRVALEPVEIAGVTIAAGEGVILMPDAANRDAAAFPDPDRLDVHRTEARRHIAFGHGAHQCLGQPLARLELQVGYRTLLRRLPTLRLAAPESRPAFRPDKLIYGLEELEVTW</sequence>
<evidence type="ECO:0000256" key="1">
    <source>
        <dbReference type="ARBA" id="ARBA00010617"/>
    </source>
</evidence>
<evidence type="ECO:0000256" key="2">
    <source>
        <dbReference type="RuleBase" id="RU000461"/>
    </source>
</evidence>
<proteinExistence type="inferred from homology"/>
<dbReference type="InterPro" id="IPR002397">
    <property type="entry name" value="Cyt_P450_B"/>
</dbReference>
<dbReference type="SUPFAM" id="SSF48264">
    <property type="entry name" value="Cytochrome P450"/>
    <property type="match status" value="1"/>
</dbReference>
<dbReference type="PROSITE" id="PS00086">
    <property type="entry name" value="CYTOCHROME_P450"/>
    <property type="match status" value="1"/>
</dbReference>
<dbReference type="Pfam" id="PF00067">
    <property type="entry name" value="p450"/>
    <property type="match status" value="1"/>
</dbReference>
<feature type="region of interest" description="Disordered" evidence="3">
    <location>
        <begin position="1"/>
        <end position="20"/>
    </location>
</feature>
<gene>
    <name evidence="4" type="ORF">ACKI18_00970</name>
</gene>
<dbReference type="GO" id="GO:0016491">
    <property type="term" value="F:oxidoreductase activity"/>
    <property type="evidence" value="ECO:0007669"/>
    <property type="project" value="UniProtKB-KW"/>
</dbReference>
<accession>A0ABW9HK64</accession>
<name>A0ABW9HK64_9ACTN</name>
<dbReference type="PRINTS" id="PR00385">
    <property type="entry name" value="P450"/>
</dbReference>
<comment type="caution">
    <text evidence="4">The sequence shown here is derived from an EMBL/GenBank/DDBJ whole genome shotgun (WGS) entry which is preliminary data.</text>
</comment>
<evidence type="ECO:0000256" key="3">
    <source>
        <dbReference type="SAM" id="MobiDB-lite"/>
    </source>
</evidence>
<evidence type="ECO:0000313" key="5">
    <source>
        <dbReference type="Proteomes" id="UP001631957"/>
    </source>
</evidence>
<dbReference type="PRINTS" id="PR00359">
    <property type="entry name" value="BP450"/>
</dbReference>
<dbReference type="InterPro" id="IPR017972">
    <property type="entry name" value="Cyt_P450_CS"/>
</dbReference>
<dbReference type="Proteomes" id="UP001631957">
    <property type="component" value="Unassembled WGS sequence"/>
</dbReference>
<keyword evidence="5" id="KW-1185">Reference proteome</keyword>
<dbReference type="PANTHER" id="PTHR46696">
    <property type="entry name" value="P450, PUTATIVE (EUROFUNG)-RELATED"/>
    <property type="match status" value="1"/>
</dbReference>
<keyword evidence="2" id="KW-0408">Iron</keyword>
<organism evidence="4 5">
    <name type="scientific">Streptomyces niveiscabiei</name>
    <dbReference type="NCBI Taxonomy" id="164115"/>
    <lineage>
        <taxon>Bacteria</taxon>
        <taxon>Bacillati</taxon>
        <taxon>Actinomycetota</taxon>
        <taxon>Actinomycetes</taxon>
        <taxon>Kitasatosporales</taxon>
        <taxon>Streptomycetaceae</taxon>
        <taxon>Streptomyces</taxon>
    </lineage>
</organism>
<dbReference type="PANTHER" id="PTHR46696:SF1">
    <property type="entry name" value="CYTOCHROME P450 YJIB-RELATED"/>
    <property type="match status" value="1"/>
</dbReference>
<dbReference type="Gene3D" id="1.10.630.10">
    <property type="entry name" value="Cytochrome P450"/>
    <property type="match status" value="1"/>
</dbReference>
<protein>
    <submittedName>
        <fullName evidence="4">Cytochrome P450</fullName>
        <ecNumber evidence="4">1.14.-.-</ecNumber>
    </submittedName>
</protein>
<keyword evidence="2" id="KW-0479">Metal-binding</keyword>
<dbReference type="InterPro" id="IPR001128">
    <property type="entry name" value="Cyt_P450"/>
</dbReference>
<dbReference type="CDD" id="cd11030">
    <property type="entry name" value="CYP105-like"/>
    <property type="match status" value="1"/>
</dbReference>